<name>A0A7H4P3J5_9ENTR</name>
<evidence type="ECO:0000313" key="1">
    <source>
        <dbReference type="EMBL" id="STW07010.1"/>
    </source>
</evidence>
<accession>A0A7H4P3J5</accession>
<dbReference type="AlphaFoldDB" id="A0A7H4P3J5"/>
<sequence length="47" mass="5403">MQAGGLKIIPSSRLFRDFARARAGDSAQVVQIFLVWRQQRYIVEINP</sequence>
<gene>
    <name evidence="1" type="ORF">NCTC9149_03436</name>
</gene>
<dbReference type="EMBL" id="UGMX01000002">
    <property type="protein sequence ID" value="STW07010.1"/>
    <property type="molecule type" value="Genomic_DNA"/>
</dbReference>
<dbReference type="Proteomes" id="UP000254571">
    <property type="component" value="Unassembled WGS sequence"/>
</dbReference>
<protein>
    <submittedName>
        <fullName evidence="1">Uncharacterized protein</fullName>
    </submittedName>
</protein>
<comment type="caution">
    <text evidence="1">The sequence shown here is derived from an EMBL/GenBank/DDBJ whole genome shotgun (WGS) entry which is preliminary data.</text>
</comment>
<reference evidence="1 2" key="1">
    <citation type="submission" date="2018-06" db="EMBL/GenBank/DDBJ databases">
        <authorList>
            <consortium name="Pathogen Informatics"/>
            <person name="Doyle S."/>
        </authorList>
    </citation>
    <scope>NUCLEOTIDE SEQUENCE [LARGE SCALE GENOMIC DNA]</scope>
    <source>
        <strain evidence="1 2">NCTC9149</strain>
    </source>
</reference>
<organism evidence="1 2">
    <name type="scientific">Klebsiella grimontii</name>
    <dbReference type="NCBI Taxonomy" id="2058152"/>
    <lineage>
        <taxon>Bacteria</taxon>
        <taxon>Pseudomonadati</taxon>
        <taxon>Pseudomonadota</taxon>
        <taxon>Gammaproteobacteria</taxon>
        <taxon>Enterobacterales</taxon>
        <taxon>Enterobacteriaceae</taxon>
        <taxon>Klebsiella/Raoultella group</taxon>
        <taxon>Klebsiella</taxon>
    </lineage>
</organism>
<proteinExistence type="predicted"/>
<evidence type="ECO:0000313" key="2">
    <source>
        <dbReference type="Proteomes" id="UP000254571"/>
    </source>
</evidence>